<keyword evidence="2" id="KW-1185">Reference proteome</keyword>
<protein>
    <recommendedName>
        <fullName evidence="3">BrnA antitoxin family protein</fullName>
    </recommendedName>
</protein>
<dbReference type="InterPro" id="IPR025528">
    <property type="entry name" value="BrnA_antitoxin"/>
</dbReference>
<name>A0A2S7XM81_9GAMM</name>
<accession>A0A2S7XM81</accession>
<dbReference type="Proteomes" id="UP000239936">
    <property type="component" value="Unassembled WGS sequence"/>
</dbReference>
<evidence type="ECO:0000313" key="2">
    <source>
        <dbReference type="Proteomes" id="UP000239936"/>
    </source>
</evidence>
<dbReference type="OrthoDB" id="9796641at2"/>
<dbReference type="EMBL" id="PPGH01000042">
    <property type="protein sequence ID" value="PQJ94756.1"/>
    <property type="molecule type" value="Genomic_DNA"/>
</dbReference>
<dbReference type="AlphaFoldDB" id="A0A2S7XM81"/>
<evidence type="ECO:0008006" key="3">
    <source>
        <dbReference type="Google" id="ProtNLM"/>
    </source>
</evidence>
<organism evidence="1 2">
    <name type="scientific">Chromatium okenii</name>
    <dbReference type="NCBI Taxonomy" id="61644"/>
    <lineage>
        <taxon>Bacteria</taxon>
        <taxon>Pseudomonadati</taxon>
        <taxon>Pseudomonadota</taxon>
        <taxon>Gammaproteobacteria</taxon>
        <taxon>Chromatiales</taxon>
        <taxon>Chromatiaceae</taxon>
        <taxon>Chromatium</taxon>
    </lineage>
</organism>
<comment type="caution">
    <text evidence="1">The sequence shown here is derived from an EMBL/GenBank/DDBJ whole genome shotgun (WGS) entry which is preliminary data.</text>
</comment>
<gene>
    <name evidence="1" type="ORF">CXB77_18460</name>
</gene>
<sequence>MTHNNTSKPVFSPAQIAAALAAAPHRVDDPECPYDPNTPDAVAIHWANAMTSQSLPELQEKLARRRGAQKQPTKIPTTIRVDADILAAFKATGKGWQTRVNHVLREWLNAQ</sequence>
<evidence type="ECO:0000313" key="1">
    <source>
        <dbReference type="EMBL" id="PQJ94756.1"/>
    </source>
</evidence>
<dbReference type="Pfam" id="PF14384">
    <property type="entry name" value="BrnA_antitoxin"/>
    <property type="match status" value="1"/>
</dbReference>
<proteinExistence type="predicted"/>
<reference evidence="1 2" key="1">
    <citation type="submission" date="2018-01" db="EMBL/GenBank/DDBJ databases">
        <title>The complete genome sequence of Chromatium okenii LaCa, a purple sulfur bacterium with a turbulent life.</title>
        <authorList>
            <person name="Luedin S.M."/>
            <person name="Liechti N."/>
            <person name="Storelli N."/>
            <person name="Danza F."/>
            <person name="Wittwer M."/>
            <person name="Pothier J.F."/>
            <person name="Tonolla M.A."/>
        </authorList>
    </citation>
    <scope>NUCLEOTIDE SEQUENCE [LARGE SCALE GENOMIC DNA]</scope>
    <source>
        <strain evidence="1 2">LaCa</strain>
    </source>
</reference>